<gene>
    <name evidence="2" type="ORF">IXC47_08380</name>
</gene>
<name>A0ABS0ESF8_9BURK</name>
<dbReference type="EMBL" id="JADOEL010000005">
    <property type="protein sequence ID" value="MBF8177694.1"/>
    <property type="molecule type" value="Genomic_DNA"/>
</dbReference>
<feature type="region of interest" description="Disordered" evidence="1">
    <location>
        <begin position="230"/>
        <end position="250"/>
    </location>
</feature>
<evidence type="ECO:0000313" key="2">
    <source>
        <dbReference type="EMBL" id="MBF8177694.1"/>
    </source>
</evidence>
<accession>A0ABS0ESF8</accession>
<reference evidence="2 3" key="1">
    <citation type="submission" date="2020-11" db="EMBL/GenBank/DDBJ databases">
        <title>WGS of Herminiimonas contaminans strain Marseille-Q4544 isolated from planarians Schmidtea mediterranea.</title>
        <authorList>
            <person name="Kangale L."/>
        </authorList>
    </citation>
    <scope>NUCLEOTIDE SEQUENCE [LARGE SCALE GENOMIC DNA]</scope>
    <source>
        <strain evidence="2 3">Marseille-Q4544</strain>
    </source>
</reference>
<comment type="caution">
    <text evidence="2">The sequence shown here is derived from an EMBL/GenBank/DDBJ whole genome shotgun (WGS) entry which is preliminary data.</text>
</comment>
<evidence type="ECO:0000256" key="1">
    <source>
        <dbReference type="SAM" id="MobiDB-lite"/>
    </source>
</evidence>
<proteinExistence type="predicted"/>
<dbReference type="RefSeq" id="WP_195875285.1">
    <property type="nucleotide sequence ID" value="NZ_JADOEL010000005.1"/>
</dbReference>
<protein>
    <submittedName>
        <fullName evidence="2">Uncharacterized protein</fullName>
    </submittedName>
</protein>
<organism evidence="2 3">
    <name type="scientific">Herminiimonas contaminans</name>
    <dbReference type="NCBI Taxonomy" id="1111140"/>
    <lineage>
        <taxon>Bacteria</taxon>
        <taxon>Pseudomonadati</taxon>
        <taxon>Pseudomonadota</taxon>
        <taxon>Betaproteobacteria</taxon>
        <taxon>Burkholderiales</taxon>
        <taxon>Oxalobacteraceae</taxon>
        <taxon>Herminiimonas</taxon>
    </lineage>
</organism>
<dbReference type="Proteomes" id="UP000657372">
    <property type="component" value="Unassembled WGS sequence"/>
</dbReference>
<evidence type="ECO:0000313" key="3">
    <source>
        <dbReference type="Proteomes" id="UP000657372"/>
    </source>
</evidence>
<keyword evidence="3" id="KW-1185">Reference proteome</keyword>
<sequence length="363" mass="40128">MTTELLDAPTSAIAAYSPFYAQLAELEENNAKLVFNYADKKGNKEARSHINTLRLTKGALERVRKEQKEEFLIKGRAVDSEAKDISARIEAMIAVHQAEIDRIEQLETDRVEALKSRISMIHALASTLDDDCNVATTAQLRDRLLLAKEIIVNESFAEFELEAAKAKDAVVATLERLIYEGAKREAEAAELAKLRAESEARALKDREEAIRREAEQAAIARAEAKAAEEKAAAERAIQDERDKAQREQEAAARRELELKLAAENAERRRVEAEQSAERDRLAAIERAEADKQRAVRAEQERVAAAAKAEADAQAKREANKAHLGKINRAAVAALVAGGITEDDAKLVITMIAKNQIPSVTINY</sequence>